<sequence>MPARRRVAGLLKLTILIVIIVAGNLLTKGIIDGLDMDIRPSNEPMLHQIIMISMVAYILLMAIPFVPGVEIGLALMMILGPKIVPLVYGATLISLCLAFMAGRLLPEKSITRFLREVRLVRAAAFLESFHGLGPEQRLARLMDISPRRWVPWLLKHRYLTLMLAINLPGNMVVGGGGGLALMAGMSRMFSIHRYIPMVAVAISPVPLFLLVFGNRIASWPI</sequence>
<dbReference type="RefSeq" id="WP_137435421.1">
    <property type="nucleotide sequence ID" value="NZ_JANRHC010000001.1"/>
</dbReference>
<reference evidence="2 3" key="1">
    <citation type="submission" date="2019-05" db="EMBL/GenBank/DDBJ databases">
        <title>Marinobacter panjinensis sp. nov., a moderately halophilic bacterium isolated from sea tidal flat environment.</title>
        <authorList>
            <person name="Yang W."/>
            <person name="An M."/>
            <person name="He W."/>
            <person name="Luo X."/>
            <person name="Zhu L."/>
            <person name="Chen G."/>
            <person name="Zhang Y."/>
            <person name="Wang Y."/>
        </authorList>
    </citation>
    <scope>NUCLEOTIDE SEQUENCE [LARGE SCALE GENOMIC DNA]</scope>
    <source>
        <strain evidence="2 3">PJ-16</strain>
    </source>
</reference>
<feature type="transmembrane region" description="Helical" evidence="1">
    <location>
        <begin position="7"/>
        <end position="26"/>
    </location>
</feature>
<keyword evidence="3" id="KW-1185">Reference proteome</keyword>
<feature type="transmembrane region" description="Helical" evidence="1">
    <location>
        <begin position="46"/>
        <end position="79"/>
    </location>
</feature>
<comment type="caution">
    <text evidence="2">The sequence shown here is derived from an EMBL/GenBank/DDBJ whole genome shotgun (WGS) entry which is preliminary data.</text>
</comment>
<evidence type="ECO:0000256" key="1">
    <source>
        <dbReference type="SAM" id="Phobius"/>
    </source>
</evidence>
<proteinExistence type="predicted"/>
<dbReference type="OrthoDB" id="6369004at2"/>
<keyword evidence="1" id="KW-1133">Transmembrane helix</keyword>
<feature type="transmembrane region" description="Helical" evidence="1">
    <location>
        <begin position="158"/>
        <end position="182"/>
    </location>
</feature>
<evidence type="ECO:0008006" key="4">
    <source>
        <dbReference type="Google" id="ProtNLM"/>
    </source>
</evidence>
<evidence type="ECO:0000313" key="2">
    <source>
        <dbReference type="EMBL" id="TKV68010.1"/>
    </source>
</evidence>
<feature type="transmembrane region" description="Helical" evidence="1">
    <location>
        <begin position="194"/>
        <end position="213"/>
    </location>
</feature>
<dbReference type="Proteomes" id="UP000308488">
    <property type="component" value="Unassembled WGS sequence"/>
</dbReference>
<organism evidence="2 3">
    <name type="scientific">Marinobacter panjinensis</name>
    <dbReference type="NCBI Taxonomy" id="2576384"/>
    <lineage>
        <taxon>Bacteria</taxon>
        <taxon>Pseudomonadati</taxon>
        <taxon>Pseudomonadota</taxon>
        <taxon>Gammaproteobacteria</taxon>
        <taxon>Pseudomonadales</taxon>
        <taxon>Marinobacteraceae</taxon>
        <taxon>Marinobacter</taxon>
    </lineage>
</organism>
<dbReference type="EMBL" id="SZYH01000001">
    <property type="protein sequence ID" value="TKV68010.1"/>
    <property type="molecule type" value="Genomic_DNA"/>
</dbReference>
<keyword evidence="1" id="KW-0812">Transmembrane</keyword>
<protein>
    <recommendedName>
        <fullName evidence="4">TVP38/TMEM64 family membrane protein</fullName>
    </recommendedName>
</protein>
<dbReference type="AlphaFoldDB" id="A0A4U6R331"/>
<gene>
    <name evidence="2" type="ORF">FDP08_07825</name>
</gene>
<evidence type="ECO:0000313" key="3">
    <source>
        <dbReference type="Proteomes" id="UP000308488"/>
    </source>
</evidence>
<accession>A0A4U6R331</accession>
<feature type="transmembrane region" description="Helical" evidence="1">
    <location>
        <begin position="86"/>
        <end position="105"/>
    </location>
</feature>
<name>A0A4U6R331_9GAMM</name>
<keyword evidence="1" id="KW-0472">Membrane</keyword>